<organism evidence="2 3">
    <name type="scientific">Thamnidium elegans</name>
    <dbReference type="NCBI Taxonomy" id="101142"/>
    <lineage>
        <taxon>Eukaryota</taxon>
        <taxon>Fungi</taxon>
        <taxon>Fungi incertae sedis</taxon>
        <taxon>Mucoromycota</taxon>
        <taxon>Mucoromycotina</taxon>
        <taxon>Mucoromycetes</taxon>
        <taxon>Mucorales</taxon>
        <taxon>Mucorineae</taxon>
        <taxon>Mucoraceae</taxon>
        <taxon>Thamnidium</taxon>
    </lineage>
</organism>
<sequence length="77" mass="9241">MSDIPIYKYIPLPVLKVKITISFDDYEAYIKKEPEVHGVKWSESWSKYYQCHRAGTPRKRTRDEIENPTKKRPVQKE</sequence>
<reference evidence="2" key="1">
    <citation type="submission" date="2021-01" db="EMBL/GenBank/DDBJ databases">
        <title>Metabolic potential, ecology and presence of endohyphal bacteria is reflected in genomic diversity of Mucoromycotina.</title>
        <authorList>
            <person name="Muszewska A."/>
            <person name="Okrasinska A."/>
            <person name="Steczkiewicz K."/>
            <person name="Drgas O."/>
            <person name="Orlowska M."/>
            <person name="Perlinska-Lenart U."/>
            <person name="Aleksandrzak-Piekarczyk T."/>
            <person name="Szatraj K."/>
            <person name="Zielenkiewicz U."/>
            <person name="Pilsyk S."/>
            <person name="Malc E."/>
            <person name="Mieczkowski P."/>
            <person name="Kruszewska J.S."/>
            <person name="Biernat P."/>
            <person name="Pawlowska J."/>
        </authorList>
    </citation>
    <scope>NUCLEOTIDE SEQUENCE</scope>
    <source>
        <strain evidence="2">WA0000018081</strain>
    </source>
</reference>
<evidence type="ECO:0000313" key="3">
    <source>
        <dbReference type="Proteomes" id="UP000613177"/>
    </source>
</evidence>
<feature type="compositionally biased region" description="Basic and acidic residues" evidence="1">
    <location>
        <begin position="61"/>
        <end position="77"/>
    </location>
</feature>
<feature type="region of interest" description="Disordered" evidence="1">
    <location>
        <begin position="53"/>
        <end position="77"/>
    </location>
</feature>
<gene>
    <name evidence="2" type="ORF">INT48_008350</name>
</gene>
<dbReference type="AlphaFoldDB" id="A0A8H7SYA9"/>
<name>A0A8H7SYA9_9FUNG</name>
<keyword evidence="3" id="KW-1185">Reference proteome</keyword>
<evidence type="ECO:0000256" key="1">
    <source>
        <dbReference type="SAM" id="MobiDB-lite"/>
    </source>
</evidence>
<evidence type="ECO:0000313" key="2">
    <source>
        <dbReference type="EMBL" id="KAG2236368.1"/>
    </source>
</evidence>
<comment type="caution">
    <text evidence="2">The sequence shown here is derived from an EMBL/GenBank/DDBJ whole genome shotgun (WGS) entry which is preliminary data.</text>
</comment>
<dbReference type="EMBL" id="JAEPRE010000018">
    <property type="protein sequence ID" value="KAG2236368.1"/>
    <property type="molecule type" value="Genomic_DNA"/>
</dbReference>
<protein>
    <submittedName>
        <fullName evidence="2">Uncharacterized protein</fullName>
    </submittedName>
</protein>
<dbReference type="Proteomes" id="UP000613177">
    <property type="component" value="Unassembled WGS sequence"/>
</dbReference>
<proteinExistence type="predicted"/>
<accession>A0A8H7SYA9</accession>